<evidence type="ECO:0000256" key="7">
    <source>
        <dbReference type="ARBA" id="ARBA00022857"/>
    </source>
</evidence>
<dbReference type="Gene3D" id="3.40.50.10860">
    <property type="entry name" value="Leucine Dehydrogenase, chain A, domain 1"/>
    <property type="match status" value="1"/>
</dbReference>
<dbReference type="GO" id="GO:0035999">
    <property type="term" value="P:tetrahydrofolate interconversion"/>
    <property type="evidence" value="ECO:0007669"/>
    <property type="project" value="UniProtKB-UniRule"/>
</dbReference>
<evidence type="ECO:0000256" key="3">
    <source>
        <dbReference type="ARBA" id="ARBA00022563"/>
    </source>
</evidence>
<evidence type="ECO:0000256" key="4">
    <source>
        <dbReference type="ARBA" id="ARBA00022605"/>
    </source>
</evidence>
<comment type="pathway">
    <text evidence="1 12">One-carbon metabolism; tetrahydrofolate interconversion.</text>
</comment>
<keyword evidence="11 12" id="KW-0511">Multifunctional enzyme</keyword>
<keyword evidence="5 12" id="KW-0658">Purine biosynthesis</keyword>
<reference evidence="15 16" key="1">
    <citation type="submission" date="2016-10" db="EMBL/GenBank/DDBJ databases">
        <authorList>
            <person name="de Groot N.N."/>
        </authorList>
    </citation>
    <scope>NUCLEOTIDE SEQUENCE [LARGE SCALE GENOMIC DNA]</scope>
    <source>
        <strain evidence="15 16">DSM 15230</strain>
    </source>
</reference>
<dbReference type="InterPro" id="IPR036291">
    <property type="entry name" value="NAD(P)-bd_dom_sf"/>
</dbReference>
<evidence type="ECO:0000256" key="8">
    <source>
        <dbReference type="ARBA" id="ARBA00023002"/>
    </source>
</evidence>
<dbReference type="AlphaFoldDB" id="A0A1G5WQM7"/>
<dbReference type="InterPro" id="IPR020631">
    <property type="entry name" value="THF_DH/CycHdrlase_NAD-bd_dom"/>
</dbReference>
<dbReference type="InterPro" id="IPR046346">
    <property type="entry name" value="Aminoacid_DH-like_N_sf"/>
</dbReference>
<keyword evidence="3 12" id="KW-0554">One-carbon metabolism</keyword>
<name>A0A1G5WQM7_9FIRM</name>
<dbReference type="FunFam" id="3.40.50.720:FF:000094">
    <property type="entry name" value="Bifunctional protein FolD"/>
    <property type="match status" value="1"/>
</dbReference>
<keyword evidence="9 12" id="KW-0368">Histidine biosynthesis</keyword>
<keyword evidence="10 12" id="KW-0486">Methionine biosynthesis</keyword>
<dbReference type="InterPro" id="IPR020630">
    <property type="entry name" value="THF_DH/CycHdrlase_cat_dom"/>
</dbReference>
<evidence type="ECO:0000256" key="12">
    <source>
        <dbReference type="HAMAP-Rule" id="MF_01576"/>
    </source>
</evidence>
<dbReference type="RefSeq" id="WP_091365452.1">
    <property type="nucleotide sequence ID" value="NZ_FMXA01000027.1"/>
</dbReference>
<keyword evidence="6 12" id="KW-0378">Hydrolase</keyword>
<evidence type="ECO:0000313" key="16">
    <source>
        <dbReference type="Proteomes" id="UP000199689"/>
    </source>
</evidence>
<proteinExistence type="inferred from homology"/>
<dbReference type="OrthoDB" id="9803580at2"/>
<dbReference type="EC" id="3.5.4.9" evidence="12"/>
<dbReference type="CDD" id="cd01080">
    <property type="entry name" value="NAD_bind_m-THF_DH_Cyclohyd"/>
    <property type="match status" value="1"/>
</dbReference>
<keyword evidence="16" id="KW-1185">Reference proteome</keyword>
<feature type="binding site" evidence="12">
    <location>
        <position position="229"/>
    </location>
    <ligand>
        <name>NADP(+)</name>
        <dbReference type="ChEBI" id="CHEBI:58349"/>
    </ligand>
</feature>
<comment type="caution">
    <text evidence="12">Lacks conserved residue(s) required for the propagation of feature annotation.</text>
</comment>
<dbReference type="GeneID" id="87756514"/>
<dbReference type="UniPathway" id="UPA00193"/>
<dbReference type="SUPFAM" id="SSF53223">
    <property type="entry name" value="Aminoacid dehydrogenase-like, N-terminal domain"/>
    <property type="match status" value="1"/>
</dbReference>
<comment type="similarity">
    <text evidence="12">Belongs to the tetrahydrofolate dehydrogenase/cyclohydrolase family.</text>
</comment>
<dbReference type="GO" id="GO:0006164">
    <property type="term" value="P:purine nucleotide biosynthetic process"/>
    <property type="evidence" value="ECO:0007669"/>
    <property type="project" value="UniProtKB-KW"/>
</dbReference>
<feature type="domain" description="Tetrahydrofolate dehydrogenase/cyclohydrolase NAD(P)-binding" evidence="14">
    <location>
        <begin position="137"/>
        <end position="278"/>
    </location>
</feature>
<evidence type="ECO:0000256" key="5">
    <source>
        <dbReference type="ARBA" id="ARBA00022755"/>
    </source>
</evidence>
<evidence type="ECO:0000256" key="2">
    <source>
        <dbReference type="ARBA" id="ARBA00011738"/>
    </source>
</evidence>
<organism evidence="15 16">
    <name type="scientific">Allisonella histaminiformans</name>
    <dbReference type="NCBI Taxonomy" id="209880"/>
    <lineage>
        <taxon>Bacteria</taxon>
        <taxon>Bacillati</taxon>
        <taxon>Bacillota</taxon>
        <taxon>Negativicutes</taxon>
        <taxon>Veillonellales</taxon>
        <taxon>Veillonellaceae</taxon>
        <taxon>Allisonella</taxon>
    </lineage>
</organism>
<keyword evidence="8 12" id="KW-0560">Oxidoreductase</keyword>
<comment type="function">
    <text evidence="12">Catalyzes the oxidation of 5,10-methylenetetrahydrofolate to 5,10-methenyltetrahydrofolate and then the hydrolysis of 5,10-methenyltetrahydrofolate to 10-formyltetrahydrofolate.</text>
</comment>
<evidence type="ECO:0000313" key="15">
    <source>
        <dbReference type="EMBL" id="SDA60244.1"/>
    </source>
</evidence>
<accession>A0A1G5WQM7</accession>
<dbReference type="EMBL" id="FMXA01000027">
    <property type="protein sequence ID" value="SDA60244.1"/>
    <property type="molecule type" value="Genomic_DNA"/>
</dbReference>
<dbReference type="GO" id="GO:0004477">
    <property type="term" value="F:methenyltetrahydrofolate cyclohydrolase activity"/>
    <property type="evidence" value="ECO:0007669"/>
    <property type="project" value="UniProtKB-UniRule"/>
</dbReference>
<protein>
    <recommendedName>
        <fullName evidence="12">Bifunctional protein FolD</fullName>
    </recommendedName>
    <domain>
        <recommendedName>
            <fullName evidence="12">Methylenetetrahydrofolate dehydrogenase</fullName>
            <ecNumber evidence="12">1.5.1.5</ecNumber>
        </recommendedName>
    </domain>
    <domain>
        <recommendedName>
            <fullName evidence="12">Methenyltetrahydrofolate cyclohydrolase</fullName>
            <ecNumber evidence="12">3.5.4.9</ecNumber>
        </recommendedName>
    </domain>
</protein>
<evidence type="ECO:0000256" key="6">
    <source>
        <dbReference type="ARBA" id="ARBA00022801"/>
    </source>
</evidence>
<feature type="domain" description="Tetrahydrofolate dehydrogenase/cyclohydrolase catalytic" evidence="13">
    <location>
        <begin position="4"/>
        <end position="118"/>
    </location>
</feature>
<dbReference type="InterPro" id="IPR000672">
    <property type="entry name" value="THF_DH/CycHdrlase"/>
</dbReference>
<dbReference type="GO" id="GO:0009086">
    <property type="term" value="P:methionine biosynthetic process"/>
    <property type="evidence" value="ECO:0007669"/>
    <property type="project" value="UniProtKB-KW"/>
</dbReference>
<dbReference type="GO" id="GO:0000105">
    <property type="term" value="P:L-histidine biosynthetic process"/>
    <property type="evidence" value="ECO:0007669"/>
    <property type="project" value="UniProtKB-KW"/>
</dbReference>
<evidence type="ECO:0000256" key="11">
    <source>
        <dbReference type="ARBA" id="ARBA00023268"/>
    </source>
</evidence>
<gene>
    <name evidence="12" type="primary">folD</name>
    <name evidence="15" type="ORF">SAMN02910343_01525</name>
</gene>
<evidence type="ECO:0000259" key="14">
    <source>
        <dbReference type="Pfam" id="PF02882"/>
    </source>
</evidence>
<dbReference type="Proteomes" id="UP000199689">
    <property type="component" value="Unassembled WGS sequence"/>
</dbReference>
<dbReference type="PRINTS" id="PR00085">
    <property type="entry name" value="THFDHDRGNASE"/>
</dbReference>
<dbReference type="PANTHER" id="PTHR48099:SF5">
    <property type="entry name" value="C-1-TETRAHYDROFOLATE SYNTHASE, CYTOPLASMIC"/>
    <property type="match status" value="1"/>
</dbReference>
<dbReference type="Pfam" id="PF02882">
    <property type="entry name" value="THF_DHG_CYH_C"/>
    <property type="match status" value="1"/>
</dbReference>
<dbReference type="Gene3D" id="3.40.50.720">
    <property type="entry name" value="NAD(P)-binding Rossmann-like Domain"/>
    <property type="match status" value="1"/>
</dbReference>
<keyword evidence="7 12" id="KW-0521">NADP</keyword>
<dbReference type="SUPFAM" id="SSF51735">
    <property type="entry name" value="NAD(P)-binding Rossmann-fold domains"/>
    <property type="match status" value="1"/>
</dbReference>
<evidence type="ECO:0000256" key="1">
    <source>
        <dbReference type="ARBA" id="ARBA00004777"/>
    </source>
</evidence>
<dbReference type="EC" id="1.5.1.5" evidence="12"/>
<dbReference type="FunFam" id="3.40.50.10860:FF:000005">
    <property type="entry name" value="C-1-tetrahydrofolate synthase, cytoplasmic, putative"/>
    <property type="match status" value="1"/>
</dbReference>
<dbReference type="STRING" id="209880.SAMN02910343_01525"/>
<keyword evidence="4 12" id="KW-0028">Amino-acid biosynthesis</keyword>
<dbReference type="GO" id="GO:0005829">
    <property type="term" value="C:cytosol"/>
    <property type="evidence" value="ECO:0007669"/>
    <property type="project" value="TreeGrafter"/>
</dbReference>
<dbReference type="HAMAP" id="MF_01576">
    <property type="entry name" value="THF_DHG_CYH"/>
    <property type="match status" value="1"/>
</dbReference>
<comment type="catalytic activity">
    <reaction evidence="12">
        <text>(6R)-5,10-methylene-5,6,7,8-tetrahydrofolate + NADP(+) = (6R)-5,10-methenyltetrahydrofolate + NADPH</text>
        <dbReference type="Rhea" id="RHEA:22812"/>
        <dbReference type="ChEBI" id="CHEBI:15636"/>
        <dbReference type="ChEBI" id="CHEBI:57455"/>
        <dbReference type="ChEBI" id="CHEBI:57783"/>
        <dbReference type="ChEBI" id="CHEBI:58349"/>
        <dbReference type="EC" id="1.5.1.5"/>
    </reaction>
</comment>
<comment type="subunit">
    <text evidence="2 12">Homodimer.</text>
</comment>
<dbReference type="Pfam" id="PF00763">
    <property type="entry name" value="THF_DHG_CYH"/>
    <property type="match status" value="1"/>
</dbReference>
<feature type="binding site" evidence="12">
    <location>
        <begin position="163"/>
        <end position="165"/>
    </location>
    <ligand>
        <name>NADP(+)</name>
        <dbReference type="ChEBI" id="CHEBI:58349"/>
    </ligand>
</feature>
<dbReference type="PANTHER" id="PTHR48099">
    <property type="entry name" value="C-1-TETRAHYDROFOLATE SYNTHASE, CYTOPLASMIC-RELATED"/>
    <property type="match status" value="1"/>
</dbReference>
<sequence>MKILDGKAVAAAWRERLLRKITELKQKNCVPGLAIVLAGDSKPSLMYARFMEKVADSYGFKAEIYRRGEEVTQQDMEDLIHQLNEDDAVHGILMMMPLPRGIDSSRVIACMDPDKDIDGLTSVNLGRLAAGEEGHFPCTPRAVMAILDYYHIPLDGKRAVVLGRSKVVGRPVSLLLEAQNATVTVCHSHTADMETLAGEADILVAAMGRPEKVTSSMVKPGAVVIDVGINRVNGKTVGDVDFADVSTVAGALTPVPGGVGSVTTTMVVDAIVSEAEKRMK</sequence>
<evidence type="ECO:0000259" key="13">
    <source>
        <dbReference type="Pfam" id="PF00763"/>
    </source>
</evidence>
<evidence type="ECO:0000256" key="9">
    <source>
        <dbReference type="ARBA" id="ARBA00023102"/>
    </source>
</evidence>
<dbReference type="GO" id="GO:0004488">
    <property type="term" value="F:methylenetetrahydrofolate dehydrogenase (NADP+) activity"/>
    <property type="evidence" value="ECO:0007669"/>
    <property type="project" value="UniProtKB-UniRule"/>
</dbReference>
<evidence type="ECO:0000256" key="10">
    <source>
        <dbReference type="ARBA" id="ARBA00023167"/>
    </source>
</evidence>
<comment type="catalytic activity">
    <reaction evidence="12">
        <text>(6R)-5,10-methenyltetrahydrofolate + H2O = (6R)-10-formyltetrahydrofolate + H(+)</text>
        <dbReference type="Rhea" id="RHEA:23700"/>
        <dbReference type="ChEBI" id="CHEBI:15377"/>
        <dbReference type="ChEBI" id="CHEBI:15378"/>
        <dbReference type="ChEBI" id="CHEBI:57455"/>
        <dbReference type="ChEBI" id="CHEBI:195366"/>
        <dbReference type="EC" id="3.5.4.9"/>
    </reaction>
</comment>